<protein>
    <submittedName>
        <fullName evidence="2">Uncharacterized protein</fullName>
    </submittedName>
</protein>
<feature type="region of interest" description="Disordered" evidence="1">
    <location>
        <begin position="1"/>
        <end position="34"/>
    </location>
</feature>
<dbReference type="Proteomes" id="UP000765509">
    <property type="component" value="Unassembled WGS sequence"/>
</dbReference>
<sequence length="67" mass="7556">MKQVPDEELQAEYSESSSMGDAIVKNSDDDQDPMEELLVEYQEETQLEIQGTKLESGLPQDTSNKSF</sequence>
<feature type="compositionally biased region" description="Acidic residues" evidence="1">
    <location>
        <begin position="1"/>
        <end position="10"/>
    </location>
</feature>
<reference evidence="2" key="1">
    <citation type="submission" date="2021-03" db="EMBL/GenBank/DDBJ databases">
        <title>Draft genome sequence of rust myrtle Austropuccinia psidii MF-1, a brazilian biotype.</title>
        <authorList>
            <person name="Quecine M.C."/>
            <person name="Pachon D.M.R."/>
            <person name="Bonatelli M.L."/>
            <person name="Correr F.H."/>
            <person name="Franceschini L.M."/>
            <person name="Leite T.F."/>
            <person name="Margarido G.R.A."/>
            <person name="Almeida C.A."/>
            <person name="Ferrarezi J.A."/>
            <person name="Labate C.A."/>
        </authorList>
    </citation>
    <scope>NUCLEOTIDE SEQUENCE</scope>
    <source>
        <strain evidence="2">MF-1</strain>
    </source>
</reference>
<evidence type="ECO:0000313" key="2">
    <source>
        <dbReference type="EMBL" id="MBW0489690.1"/>
    </source>
</evidence>
<evidence type="ECO:0000313" key="3">
    <source>
        <dbReference type="Proteomes" id="UP000765509"/>
    </source>
</evidence>
<proteinExistence type="predicted"/>
<accession>A0A9Q3CUE1</accession>
<keyword evidence="3" id="KW-1185">Reference proteome</keyword>
<evidence type="ECO:0000256" key="1">
    <source>
        <dbReference type="SAM" id="MobiDB-lite"/>
    </source>
</evidence>
<dbReference type="EMBL" id="AVOT02010212">
    <property type="protein sequence ID" value="MBW0489690.1"/>
    <property type="molecule type" value="Genomic_DNA"/>
</dbReference>
<comment type="caution">
    <text evidence="2">The sequence shown here is derived from an EMBL/GenBank/DDBJ whole genome shotgun (WGS) entry which is preliminary data.</text>
</comment>
<organism evidence="2 3">
    <name type="scientific">Austropuccinia psidii MF-1</name>
    <dbReference type="NCBI Taxonomy" id="1389203"/>
    <lineage>
        <taxon>Eukaryota</taxon>
        <taxon>Fungi</taxon>
        <taxon>Dikarya</taxon>
        <taxon>Basidiomycota</taxon>
        <taxon>Pucciniomycotina</taxon>
        <taxon>Pucciniomycetes</taxon>
        <taxon>Pucciniales</taxon>
        <taxon>Sphaerophragmiaceae</taxon>
        <taxon>Austropuccinia</taxon>
    </lineage>
</organism>
<gene>
    <name evidence="2" type="ORF">O181_029405</name>
</gene>
<name>A0A9Q3CUE1_9BASI</name>
<dbReference type="AlphaFoldDB" id="A0A9Q3CUE1"/>